<evidence type="ECO:0000313" key="1">
    <source>
        <dbReference type="EMBL" id="JAH88868.1"/>
    </source>
</evidence>
<dbReference type="EMBL" id="GBXM01019709">
    <property type="protein sequence ID" value="JAH88868.1"/>
    <property type="molecule type" value="Transcribed_RNA"/>
</dbReference>
<sequence>MLTGVLKAQSPAFSQLTANLIQETRVNSPFYKQEVHTAPSLVEQSLKK</sequence>
<name>A0A0E9WHB9_ANGAN</name>
<organism evidence="1">
    <name type="scientific">Anguilla anguilla</name>
    <name type="common">European freshwater eel</name>
    <name type="synonym">Muraena anguilla</name>
    <dbReference type="NCBI Taxonomy" id="7936"/>
    <lineage>
        <taxon>Eukaryota</taxon>
        <taxon>Metazoa</taxon>
        <taxon>Chordata</taxon>
        <taxon>Craniata</taxon>
        <taxon>Vertebrata</taxon>
        <taxon>Euteleostomi</taxon>
        <taxon>Actinopterygii</taxon>
        <taxon>Neopterygii</taxon>
        <taxon>Teleostei</taxon>
        <taxon>Anguilliformes</taxon>
        <taxon>Anguillidae</taxon>
        <taxon>Anguilla</taxon>
    </lineage>
</organism>
<proteinExistence type="predicted"/>
<dbReference type="AlphaFoldDB" id="A0A0E9WHB9"/>
<protein>
    <submittedName>
        <fullName evidence="1">Uncharacterized protein</fullName>
    </submittedName>
</protein>
<reference evidence="1" key="1">
    <citation type="submission" date="2014-11" db="EMBL/GenBank/DDBJ databases">
        <authorList>
            <person name="Amaro Gonzalez C."/>
        </authorList>
    </citation>
    <scope>NUCLEOTIDE SEQUENCE</scope>
</reference>
<accession>A0A0E9WHB9</accession>
<reference evidence="1" key="2">
    <citation type="journal article" date="2015" name="Fish Shellfish Immunol.">
        <title>Early steps in the European eel (Anguilla anguilla)-Vibrio vulnificus interaction in the gills: Role of the RtxA13 toxin.</title>
        <authorList>
            <person name="Callol A."/>
            <person name="Pajuelo D."/>
            <person name="Ebbesson L."/>
            <person name="Teles M."/>
            <person name="MacKenzie S."/>
            <person name="Amaro C."/>
        </authorList>
    </citation>
    <scope>NUCLEOTIDE SEQUENCE</scope>
</reference>